<evidence type="ECO:0000313" key="11">
    <source>
        <dbReference type="EMBL" id="NRN63450.1"/>
    </source>
</evidence>
<dbReference type="SUPFAM" id="SSF50156">
    <property type="entry name" value="PDZ domain-like"/>
    <property type="match status" value="1"/>
</dbReference>
<comment type="subcellular location">
    <subcellularLocation>
        <location evidence="1">Cell membrane</location>
        <topology evidence="1">Multi-pass membrane protein</topology>
    </subcellularLocation>
</comment>
<dbReference type="Pfam" id="PF02518">
    <property type="entry name" value="HATPase_c"/>
    <property type="match status" value="1"/>
</dbReference>
<proteinExistence type="predicted"/>
<feature type="transmembrane region" description="Helical" evidence="9">
    <location>
        <begin position="299"/>
        <end position="317"/>
    </location>
</feature>
<dbReference type="InterPro" id="IPR036890">
    <property type="entry name" value="HATPase_C_sf"/>
</dbReference>
<gene>
    <name evidence="11" type="ORF">GC106_6510</name>
</gene>
<dbReference type="CDD" id="cd16917">
    <property type="entry name" value="HATPase_UhpB-NarQ-NarX-like"/>
    <property type="match status" value="1"/>
</dbReference>
<dbReference type="PROSITE" id="PS50109">
    <property type="entry name" value="HIS_KIN"/>
    <property type="match status" value="1"/>
</dbReference>
<dbReference type="InterPro" id="IPR003594">
    <property type="entry name" value="HATPase_dom"/>
</dbReference>
<feature type="transmembrane region" description="Helical" evidence="9">
    <location>
        <begin position="233"/>
        <end position="251"/>
    </location>
</feature>
<dbReference type="Pfam" id="PF07730">
    <property type="entry name" value="HisKA_3"/>
    <property type="match status" value="1"/>
</dbReference>
<evidence type="ECO:0000256" key="9">
    <source>
        <dbReference type="SAM" id="Phobius"/>
    </source>
</evidence>
<evidence type="ECO:0000256" key="7">
    <source>
        <dbReference type="ARBA" id="ARBA00023012"/>
    </source>
</evidence>
<keyword evidence="8 9" id="KW-0472">Membrane</keyword>
<evidence type="ECO:0000256" key="4">
    <source>
        <dbReference type="ARBA" id="ARBA00022692"/>
    </source>
</evidence>
<feature type="domain" description="Histidine kinase" evidence="10">
    <location>
        <begin position="562"/>
        <end position="756"/>
    </location>
</feature>
<dbReference type="InterPro" id="IPR011712">
    <property type="entry name" value="Sig_transdc_His_kin_sub3_dim/P"/>
</dbReference>
<dbReference type="PANTHER" id="PTHR24421">
    <property type="entry name" value="NITRATE/NITRITE SENSOR PROTEIN NARX-RELATED"/>
    <property type="match status" value="1"/>
</dbReference>
<evidence type="ECO:0000259" key="10">
    <source>
        <dbReference type="PROSITE" id="PS50109"/>
    </source>
</evidence>
<dbReference type="PANTHER" id="PTHR24421:SF37">
    <property type="entry name" value="SENSOR HISTIDINE KINASE NARS"/>
    <property type="match status" value="1"/>
</dbReference>
<dbReference type="InterPro" id="IPR036034">
    <property type="entry name" value="PDZ_sf"/>
</dbReference>
<dbReference type="Gene3D" id="1.20.5.1930">
    <property type="match status" value="1"/>
</dbReference>
<evidence type="ECO:0000256" key="5">
    <source>
        <dbReference type="ARBA" id="ARBA00022777"/>
    </source>
</evidence>
<keyword evidence="6 9" id="KW-1133">Transmembrane helix</keyword>
<dbReference type="EMBL" id="JAAATY010000001">
    <property type="protein sequence ID" value="NRN63450.1"/>
    <property type="molecule type" value="Genomic_DNA"/>
</dbReference>
<keyword evidence="4 9" id="KW-0812">Transmembrane</keyword>
<dbReference type="Gene3D" id="3.30.565.10">
    <property type="entry name" value="Histidine kinase-like ATPase, C-terminal domain"/>
    <property type="match status" value="1"/>
</dbReference>
<evidence type="ECO:0000256" key="8">
    <source>
        <dbReference type="ARBA" id="ARBA00023136"/>
    </source>
</evidence>
<dbReference type="InterPro" id="IPR050482">
    <property type="entry name" value="Sensor_HK_TwoCompSys"/>
</dbReference>
<feature type="transmembrane region" description="Helical" evidence="9">
    <location>
        <begin position="362"/>
        <end position="387"/>
    </location>
</feature>
<dbReference type="SMART" id="SM00387">
    <property type="entry name" value="HATPase_c"/>
    <property type="match status" value="1"/>
</dbReference>
<dbReference type="SUPFAM" id="SSF55874">
    <property type="entry name" value="ATPase domain of HSP90 chaperone/DNA topoisomerase II/histidine kinase"/>
    <property type="match status" value="1"/>
</dbReference>
<sequence length="759" mass="81834">MRNDLAVSDLAGAWRVPAACLVLAFALLAASGWCVLSRATSPSDGTVINIGDQAVSSRAVVIQKTTDDGLFRAGDEVVSINGMPVRDAVSTGIGGPDAKVGDVVRYELRRDGTTVEVRKTLKLFPLSDAVGRNWPTLLVLALILIVAAGAFTARPADPAAQAALLTSALSFITTSGSTHFQLEALDLVAGSQFWRWYTGEFSFMLLWAATLHMAIAFPAVYNKNTYRKQLTAGYVGAVVLYGLMALFAWQFIDDPLGRFSLLASPVLPVLYSYPLLIVVVLVVRYRLAQDELDRNRMRWVVWSLGGGALLYSAFFALPEAFLGRTLLPSELHTLAFLPVPIGVAAAILRYRALNIEVVVSRSLVYGALSAGTIGLYIGLVSLLALLFPPLDELWQQAAAAACVAVLVQPLRSRLQTLINKRLFGDSHDPYRVVSALAARLEETRTPHETLPALVETIGNALRLPYVAIEIQGSAGAPNERVATFGEPTGELFRLPLSYQGEQVGQLAVAPRTSREVLGRRDRVVLAEVARHAGAAVYTTRLTRDLRRSRDNVVQAREEERRRLLHDLHDGVGPTLAAISLGLHACRKAIGQASTQGELLGTLQEELDGAINEIRRLAHGLRPPELDRIGLVGAIRAYAKAISTRADERGVTIRLDVPISMPRLPATVDVAAYRIVSEALTNVTRHAAARSCAVRLWVDDDLHIEVVDDGIGLPEQPPSGVGLWSMRERATELGGDCVVSAANGGGTKVRATLPLPKEGG</sequence>
<evidence type="ECO:0000256" key="6">
    <source>
        <dbReference type="ARBA" id="ARBA00022989"/>
    </source>
</evidence>
<feature type="transmembrane region" description="Helical" evidence="9">
    <location>
        <begin position="329"/>
        <end position="350"/>
    </location>
</feature>
<evidence type="ECO:0000313" key="12">
    <source>
        <dbReference type="Proteomes" id="UP000763557"/>
    </source>
</evidence>
<organism evidence="11 12">
    <name type="scientific">Kibdelosporangium persicum</name>
    <dbReference type="NCBI Taxonomy" id="2698649"/>
    <lineage>
        <taxon>Bacteria</taxon>
        <taxon>Bacillati</taxon>
        <taxon>Actinomycetota</taxon>
        <taxon>Actinomycetes</taxon>
        <taxon>Pseudonocardiales</taxon>
        <taxon>Pseudonocardiaceae</taxon>
        <taxon>Kibdelosporangium</taxon>
    </lineage>
</organism>
<feature type="transmembrane region" description="Helical" evidence="9">
    <location>
        <begin position="201"/>
        <end position="221"/>
    </location>
</feature>
<keyword evidence="5 11" id="KW-0418">Kinase</keyword>
<keyword evidence="7" id="KW-0902">Two-component regulatory system</keyword>
<feature type="transmembrane region" description="Helical" evidence="9">
    <location>
        <begin position="271"/>
        <end position="287"/>
    </location>
</feature>
<feature type="transmembrane region" description="Helical" evidence="9">
    <location>
        <begin position="12"/>
        <end position="33"/>
    </location>
</feature>
<protein>
    <submittedName>
        <fullName evidence="11">Two component signal transduction histidine kinase</fullName>
    </submittedName>
</protein>
<accession>A0ABX2EXN2</accession>
<feature type="transmembrane region" description="Helical" evidence="9">
    <location>
        <begin position="134"/>
        <end position="153"/>
    </location>
</feature>
<reference evidence="11 12" key="1">
    <citation type="submission" date="2020-01" db="EMBL/GenBank/DDBJ databases">
        <title>Kibdelosporangium persica a novel Actinomycetes from a hot desert in Iran.</title>
        <authorList>
            <person name="Safaei N."/>
            <person name="Zaburannyi N."/>
            <person name="Mueller R."/>
            <person name="Wink J."/>
        </authorList>
    </citation>
    <scope>NUCLEOTIDE SEQUENCE [LARGE SCALE GENOMIC DNA]</scope>
    <source>
        <strain evidence="11 12">4NS15</strain>
    </source>
</reference>
<keyword evidence="2" id="KW-1003">Cell membrane</keyword>
<keyword evidence="12" id="KW-1185">Reference proteome</keyword>
<evidence type="ECO:0000256" key="1">
    <source>
        <dbReference type="ARBA" id="ARBA00004651"/>
    </source>
</evidence>
<dbReference type="InterPro" id="IPR005467">
    <property type="entry name" value="His_kinase_dom"/>
</dbReference>
<keyword evidence="3" id="KW-0808">Transferase</keyword>
<evidence type="ECO:0000256" key="3">
    <source>
        <dbReference type="ARBA" id="ARBA00022679"/>
    </source>
</evidence>
<name>A0ABX2EXN2_9PSEU</name>
<dbReference type="Proteomes" id="UP000763557">
    <property type="component" value="Unassembled WGS sequence"/>
</dbReference>
<dbReference type="GO" id="GO:0016301">
    <property type="term" value="F:kinase activity"/>
    <property type="evidence" value="ECO:0007669"/>
    <property type="project" value="UniProtKB-KW"/>
</dbReference>
<comment type="caution">
    <text evidence="11">The sequence shown here is derived from an EMBL/GenBank/DDBJ whole genome shotgun (WGS) entry which is preliminary data.</text>
</comment>
<evidence type="ECO:0000256" key="2">
    <source>
        <dbReference type="ARBA" id="ARBA00022475"/>
    </source>
</evidence>